<gene>
    <name evidence="1" type="ordered locus">Closa_2819</name>
</gene>
<dbReference type="eggNOG" id="ENOG502ZB7S">
    <property type="taxonomic scope" value="Bacteria"/>
</dbReference>
<sequence>MNFFEQELRKFFEKNNGFEHVNFIGKACYGTLGDKTRMKLEFVTMGTHLKYEGIKATVLDKRDGVIDSLVLKFTDIWGKKKLSNPNFREGMEPHVWVYNGTAEWYAYEPTASDYKTFSNSVKEYAELFKDQAQELESGLTMNQQM</sequence>
<proteinExistence type="predicted"/>
<organism evidence="1 2">
    <name type="scientific">Lacrimispora saccharolytica (strain ATCC 35040 / DSM 2544 / NRCC 2533 / WM1)</name>
    <name type="common">Clostridium saccharolyticum</name>
    <dbReference type="NCBI Taxonomy" id="610130"/>
    <lineage>
        <taxon>Bacteria</taxon>
        <taxon>Bacillati</taxon>
        <taxon>Bacillota</taxon>
        <taxon>Clostridia</taxon>
        <taxon>Lachnospirales</taxon>
        <taxon>Lachnospiraceae</taxon>
        <taxon>Lacrimispora</taxon>
    </lineage>
</organism>
<dbReference type="HOGENOM" id="CLU_1812448_0_0_9"/>
<dbReference type="RefSeq" id="WP_013273445.1">
    <property type="nucleotide sequence ID" value="NC_014376.1"/>
</dbReference>
<dbReference type="STRING" id="610130.Closa_2819"/>
<dbReference type="Proteomes" id="UP000001662">
    <property type="component" value="Chromosome"/>
</dbReference>
<dbReference type="OrthoDB" id="9807423at2"/>
<evidence type="ECO:0000313" key="1">
    <source>
        <dbReference type="EMBL" id="ADL05361.1"/>
    </source>
</evidence>
<protein>
    <submittedName>
        <fullName evidence="1">Uncharacterized protein</fullName>
    </submittedName>
</protein>
<evidence type="ECO:0000313" key="2">
    <source>
        <dbReference type="Proteomes" id="UP000001662"/>
    </source>
</evidence>
<dbReference type="AlphaFoldDB" id="D9R6F1"/>
<keyword evidence="2" id="KW-1185">Reference proteome</keyword>
<dbReference type="KEGG" id="csh:Closa_2819"/>
<accession>D9R6F1</accession>
<name>D9R6F1_LACSW</name>
<dbReference type="EMBL" id="CP002109">
    <property type="protein sequence ID" value="ADL05361.1"/>
    <property type="molecule type" value="Genomic_DNA"/>
</dbReference>
<reference evidence="1" key="1">
    <citation type="submission" date="2010-07" db="EMBL/GenBank/DDBJ databases">
        <title>Complete sequence of Clostridium saccharolyticum WM1.</title>
        <authorList>
            <consortium name="US DOE Joint Genome Institute"/>
            <person name="Lucas S."/>
            <person name="Copeland A."/>
            <person name="Lapidus A."/>
            <person name="Cheng J.-F."/>
            <person name="Bruce D."/>
            <person name="Goodwin L."/>
            <person name="Pitluck S."/>
            <person name="Chertkov O."/>
            <person name="Detter J.C."/>
            <person name="Han C."/>
            <person name="Tapia R."/>
            <person name="Land M."/>
            <person name="Hauser L."/>
            <person name="Chang Y.-J."/>
            <person name="Jeffries C."/>
            <person name="Kyrpides N."/>
            <person name="Ivanova N."/>
            <person name="Mikhailova N."/>
            <person name="Mouttaki H."/>
            <person name="Lin L."/>
            <person name="Zhou J."/>
            <person name="Hemme C.L."/>
            <person name="Woyke T."/>
        </authorList>
    </citation>
    <scope>NUCLEOTIDE SEQUENCE [LARGE SCALE GENOMIC DNA]</scope>
    <source>
        <strain evidence="1">WM1</strain>
    </source>
</reference>
<dbReference type="PaxDb" id="610130-Closa_2819"/>